<feature type="chain" id="PRO_5023030870" description="DUF4375 domain-containing protein" evidence="1">
    <location>
        <begin position="26"/>
        <end position="512"/>
    </location>
</feature>
<dbReference type="Proteomes" id="UP000324233">
    <property type="component" value="Chromosome"/>
</dbReference>
<dbReference type="AlphaFoldDB" id="A0A5B9W898"/>
<reference evidence="2 3" key="1">
    <citation type="submission" date="2019-08" db="EMBL/GenBank/DDBJ databases">
        <title>Deep-cultivation of Planctomycetes and their phenomic and genomic characterization uncovers novel biology.</title>
        <authorList>
            <person name="Wiegand S."/>
            <person name="Jogler M."/>
            <person name="Boedeker C."/>
            <person name="Pinto D."/>
            <person name="Vollmers J."/>
            <person name="Rivas-Marin E."/>
            <person name="Kohn T."/>
            <person name="Peeters S.H."/>
            <person name="Heuer A."/>
            <person name="Rast P."/>
            <person name="Oberbeckmann S."/>
            <person name="Bunk B."/>
            <person name="Jeske O."/>
            <person name="Meyerdierks A."/>
            <person name="Storesund J.E."/>
            <person name="Kallscheuer N."/>
            <person name="Luecker S."/>
            <person name="Lage O.M."/>
            <person name="Pohl T."/>
            <person name="Merkel B.J."/>
            <person name="Hornburger P."/>
            <person name="Mueller R.-W."/>
            <person name="Bruemmer F."/>
            <person name="Labrenz M."/>
            <person name="Spormann A.M."/>
            <person name="Op den Camp H."/>
            <person name="Overmann J."/>
            <person name="Amann R."/>
            <person name="Jetten M.S.M."/>
            <person name="Mascher T."/>
            <person name="Medema M.H."/>
            <person name="Devos D.P."/>
            <person name="Kaster A.-K."/>
            <person name="Ovreas L."/>
            <person name="Rohde M."/>
            <person name="Galperin M.Y."/>
            <person name="Jogler C."/>
        </authorList>
    </citation>
    <scope>NUCLEOTIDE SEQUENCE [LARGE SCALE GENOMIC DNA]</scope>
    <source>
        <strain evidence="2 3">OJF2</strain>
    </source>
</reference>
<sequence precursor="true">MSRGLRVPARLPASFVMAVLAGVVAAGGPGLDPQPGLPGAVMKPPAWLGAGSPFDVGAFFRQVPDDRNAAALYLDALFEFDPAMAVCFPPGAERDRREAAARLRSRHFGELLTARQNDAGSVSAEQIDAVAGAYDEGFAKLARAQERPDCVFDSGLDITAQIPHATAARQVARIAALRARRQLEQGSLIHASRELSRVLRLARDLVPRGPLVTDLASIGVERTAVDEIAMPLLADRNLTVSHCDRLLGILVEHDAKSIDRYAEGLRAEYVFSRGTLRALVQDQDRLRRDWKALGGDPGPSIAAAIAEPQLISVLAGGGAAPKALAADGPGARPASLRAAADLDAAMARMPPEELARQEALLGAFFRDRLSLAEMPYAERMRRLDSMPPVFVADDVYTRVTKGLTSGAFGAAIASMAFHQARLRDAIGLVAVRRWQLRHDGQSPPSLDAAAKDAGLVSVPVDPYSGGPVRLAIIAGRPVVYCVGGDGQDGGGRAEAKVHQREGDVILRMPESR</sequence>
<protein>
    <recommendedName>
        <fullName evidence="4">DUF4375 domain-containing protein</fullName>
    </recommendedName>
</protein>
<dbReference type="KEGG" id="agv:OJF2_47910"/>
<evidence type="ECO:0000313" key="2">
    <source>
        <dbReference type="EMBL" id="QEH36231.1"/>
    </source>
</evidence>
<keyword evidence="1" id="KW-0732">Signal</keyword>
<feature type="signal peptide" evidence="1">
    <location>
        <begin position="1"/>
        <end position="25"/>
    </location>
</feature>
<evidence type="ECO:0000256" key="1">
    <source>
        <dbReference type="SAM" id="SignalP"/>
    </source>
</evidence>
<dbReference type="EMBL" id="CP042997">
    <property type="protein sequence ID" value="QEH36231.1"/>
    <property type="molecule type" value="Genomic_DNA"/>
</dbReference>
<name>A0A5B9W898_9BACT</name>
<accession>A0A5B9W898</accession>
<evidence type="ECO:0008006" key="4">
    <source>
        <dbReference type="Google" id="ProtNLM"/>
    </source>
</evidence>
<gene>
    <name evidence="2" type="ORF">OJF2_47910</name>
</gene>
<evidence type="ECO:0000313" key="3">
    <source>
        <dbReference type="Proteomes" id="UP000324233"/>
    </source>
</evidence>
<keyword evidence="3" id="KW-1185">Reference proteome</keyword>
<organism evidence="2 3">
    <name type="scientific">Aquisphaera giovannonii</name>
    <dbReference type="NCBI Taxonomy" id="406548"/>
    <lineage>
        <taxon>Bacteria</taxon>
        <taxon>Pseudomonadati</taxon>
        <taxon>Planctomycetota</taxon>
        <taxon>Planctomycetia</taxon>
        <taxon>Isosphaerales</taxon>
        <taxon>Isosphaeraceae</taxon>
        <taxon>Aquisphaera</taxon>
    </lineage>
</organism>
<proteinExistence type="predicted"/>